<keyword evidence="1" id="KW-0863">Zinc-finger</keyword>
<dbReference type="AlphaFoldDB" id="A0A1A7XLQ1"/>
<protein>
    <submittedName>
        <fullName evidence="3">Transcriptional regulating factor 1</fullName>
    </submittedName>
</protein>
<organism evidence="3">
    <name type="scientific">Iconisemion striatum</name>
    <dbReference type="NCBI Taxonomy" id="60296"/>
    <lineage>
        <taxon>Eukaryota</taxon>
        <taxon>Metazoa</taxon>
        <taxon>Chordata</taxon>
        <taxon>Craniata</taxon>
        <taxon>Vertebrata</taxon>
        <taxon>Euteleostomi</taxon>
        <taxon>Actinopterygii</taxon>
        <taxon>Neopterygii</taxon>
        <taxon>Teleostei</taxon>
        <taxon>Neoteleostei</taxon>
        <taxon>Acanthomorphata</taxon>
        <taxon>Ovalentaria</taxon>
        <taxon>Atherinomorphae</taxon>
        <taxon>Cyprinodontiformes</taxon>
        <taxon>Nothobranchiidae</taxon>
        <taxon>Iconisemion</taxon>
    </lineage>
</organism>
<evidence type="ECO:0000256" key="1">
    <source>
        <dbReference type="PROSITE-ProRule" id="PRU00042"/>
    </source>
</evidence>
<dbReference type="InterPro" id="IPR013087">
    <property type="entry name" value="Znf_C2H2_type"/>
</dbReference>
<dbReference type="GO" id="GO:0000118">
    <property type="term" value="C:histone deacetylase complex"/>
    <property type="evidence" value="ECO:0007669"/>
    <property type="project" value="TreeGrafter"/>
</dbReference>
<reference evidence="3" key="2">
    <citation type="submission" date="2016-06" db="EMBL/GenBank/DDBJ databases">
        <title>The genome of a short-lived fish provides insights into sex chromosome evolution and the genetic control of aging.</title>
        <authorList>
            <person name="Reichwald K."/>
            <person name="Felder M."/>
            <person name="Petzold A."/>
            <person name="Koch P."/>
            <person name="Groth M."/>
            <person name="Platzer M."/>
        </authorList>
    </citation>
    <scope>NUCLEOTIDE SEQUENCE</scope>
    <source>
        <tissue evidence="3">Brain</tissue>
    </source>
</reference>
<sequence>EAEVRGQPVGRWRGAVDSHNLSSGCISQRSPVDISSRTYTQKLDSFSEAFLSQKKRRFQTLVLLPHRYRLPPTHPPKRTLPVLRVAADTTSLRGENLQPLKRPYALDEGVPVPPLASFFPCKLCGKMFYKIKSRNAHMKIHRQPQEDWTDRRLQHQLLTQSLALSRPNNLIPSTGSSRLQPQASALTFSSCGLVSNSNSNGHNSITNSNAITPNNISLLDSNAAVTFSNITPPNSHLITINSNDVGESNRKDPSSVISFHQPWGSFGHPPDLSTFYCLTEGKEDGGGGVEGKETISWQ</sequence>
<name>A0A1A7XLQ1_9TELE</name>
<evidence type="ECO:0000313" key="3">
    <source>
        <dbReference type="EMBL" id="SBP19012.1"/>
    </source>
</evidence>
<dbReference type="GO" id="GO:0005667">
    <property type="term" value="C:transcription regulator complex"/>
    <property type="evidence" value="ECO:0007669"/>
    <property type="project" value="TreeGrafter"/>
</dbReference>
<dbReference type="PANTHER" id="PTHR16089:SF43">
    <property type="match status" value="1"/>
</dbReference>
<dbReference type="GO" id="GO:0006357">
    <property type="term" value="P:regulation of transcription by RNA polymerase II"/>
    <property type="evidence" value="ECO:0007669"/>
    <property type="project" value="TreeGrafter"/>
</dbReference>
<dbReference type="PROSITE" id="PS50157">
    <property type="entry name" value="ZINC_FINGER_C2H2_2"/>
    <property type="match status" value="1"/>
</dbReference>
<dbReference type="GO" id="GO:0003714">
    <property type="term" value="F:transcription corepressor activity"/>
    <property type="evidence" value="ECO:0007669"/>
    <property type="project" value="TreeGrafter"/>
</dbReference>
<proteinExistence type="predicted"/>
<dbReference type="PANTHER" id="PTHR16089">
    <property type="entry name" value="REST COREPRESSOR COREST PROTEIN-RELATED"/>
    <property type="match status" value="1"/>
</dbReference>
<gene>
    <name evidence="3" type="primary">BX000363.2</name>
</gene>
<dbReference type="PROSITE" id="PS00028">
    <property type="entry name" value="ZINC_FINGER_C2H2_1"/>
    <property type="match status" value="1"/>
</dbReference>
<feature type="domain" description="C2H2-type" evidence="2">
    <location>
        <begin position="119"/>
        <end position="146"/>
    </location>
</feature>
<keyword evidence="1" id="KW-0862">Zinc</keyword>
<dbReference type="GO" id="GO:0008270">
    <property type="term" value="F:zinc ion binding"/>
    <property type="evidence" value="ECO:0007669"/>
    <property type="project" value="UniProtKB-KW"/>
</dbReference>
<reference evidence="3" key="1">
    <citation type="submission" date="2016-05" db="EMBL/GenBank/DDBJ databases">
        <authorList>
            <person name="Lavstsen T."/>
            <person name="Jespersen J.S."/>
        </authorList>
    </citation>
    <scope>NUCLEOTIDE SEQUENCE</scope>
    <source>
        <tissue evidence="3">Brain</tissue>
    </source>
</reference>
<keyword evidence="1" id="KW-0479">Metal-binding</keyword>
<feature type="non-terminal residue" evidence="3">
    <location>
        <position position="1"/>
    </location>
</feature>
<evidence type="ECO:0000259" key="2">
    <source>
        <dbReference type="PROSITE" id="PS50157"/>
    </source>
</evidence>
<dbReference type="EMBL" id="HADW01017612">
    <property type="protein sequence ID" value="SBP19012.1"/>
    <property type="molecule type" value="Transcribed_RNA"/>
</dbReference>
<accession>A0A1A7XLQ1</accession>
<dbReference type="InterPro" id="IPR051066">
    <property type="entry name" value="Trans_reg/Corepressor"/>
</dbReference>